<comment type="similarity">
    <text evidence="3 12">Belongs to the cysteine synthase/cystathionine beta-synthase family.</text>
</comment>
<dbReference type="PROSITE" id="PS00901">
    <property type="entry name" value="CYS_SYNTHASE"/>
    <property type="match status" value="1"/>
</dbReference>
<dbReference type="Proteomes" id="UP000238823">
    <property type="component" value="Unassembled WGS sequence"/>
</dbReference>
<feature type="binding site" evidence="10">
    <location>
        <begin position="201"/>
        <end position="205"/>
    </location>
    <ligand>
        <name>pyridoxal 5'-phosphate</name>
        <dbReference type="ChEBI" id="CHEBI:597326"/>
    </ligand>
</feature>
<evidence type="ECO:0000256" key="6">
    <source>
        <dbReference type="ARBA" id="ARBA00022679"/>
    </source>
</evidence>
<dbReference type="CDD" id="cd01561">
    <property type="entry name" value="CBS_like"/>
    <property type="match status" value="1"/>
</dbReference>
<evidence type="ECO:0000256" key="10">
    <source>
        <dbReference type="PIRSR" id="PIRSR605856-50"/>
    </source>
</evidence>
<dbReference type="FunFam" id="3.40.50.1100:FF:000118">
    <property type="entry name" value="Related to CYS4-cystathionine beta-synthase"/>
    <property type="match status" value="1"/>
</dbReference>
<evidence type="ECO:0000313" key="15">
    <source>
        <dbReference type="EMBL" id="PRQ03981.1"/>
    </source>
</evidence>
<evidence type="ECO:0000256" key="5">
    <source>
        <dbReference type="ARBA" id="ARBA00022605"/>
    </source>
</evidence>
<protein>
    <recommendedName>
        <fullName evidence="4 12">Cysteine synthase</fullName>
        <ecNumber evidence="4 12">2.5.1.47</ecNumber>
    </recommendedName>
</protein>
<dbReference type="Gene3D" id="3.40.50.1100">
    <property type="match status" value="2"/>
</dbReference>
<reference evidence="15 16" key="1">
    <citation type="submission" date="2018-03" db="EMBL/GenBank/DDBJ databases">
        <title>Draft Genome Sequences of the Obligatory Marine Myxobacteria Enhygromyxa salina SWB007.</title>
        <authorList>
            <person name="Poehlein A."/>
            <person name="Moghaddam J.A."/>
            <person name="Harms H."/>
            <person name="Alanjari M."/>
            <person name="Koenig G.M."/>
            <person name="Daniel R."/>
            <person name="Schaeberle T.F."/>
        </authorList>
    </citation>
    <scope>NUCLEOTIDE SEQUENCE [LARGE SCALE GENOMIC DNA]</scope>
    <source>
        <strain evidence="15 16">SWB007</strain>
    </source>
</reference>
<name>A0A2S9YG11_9BACT</name>
<evidence type="ECO:0000313" key="16">
    <source>
        <dbReference type="Proteomes" id="UP000238823"/>
    </source>
</evidence>
<evidence type="ECO:0000256" key="3">
    <source>
        <dbReference type="ARBA" id="ARBA00007103"/>
    </source>
</evidence>
<evidence type="ECO:0000256" key="8">
    <source>
        <dbReference type="ARBA" id="ARBA00023192"/>
    </source>
</evidence>
<dbReference type="GO" id="GO:0006535">
    <property type="term" value="P:cysteine biosynthetic process from serine"/>
    <property type="evidence" value="ECO:0007669"/>
    <property type="project" value="UniProtKB-UniRule"/>
</dbReference>
<dbReference type="NCBIfam" id="TIGR01139">
    <property type="entry name" value="cysK"/>
    <property type="match status" value="1"/>
</dbReference>
<dbReference type="InterPro" id="IPR005859">
    <property type="entry name" value="CysK"/>
</dbReference>
<dbReference type="NCBIfam" id="TIGR01136">
    <property type="entry name" value="cysKM"/>
    <property type="match status" value="1"/>
</dbReference>
<dbReference type="InterPro" id="IPR001216">
    <property type="entry name" value="P-phosphate_BS"/>
</dbReference>
<evidence type="ECO:0000256" key="13">
    <source>
        <dbReference type="SAM" id="MobiDB-lite"/>
    </source>
</evidence>
<evidence type="ECO:0000256" key="12">
    <source>
        <dbReference type="RuleBase" id="RU003985"/>
    </source>
</evidence>
<feature type="domain" description="Tryptophan synthase beta chain-like PALP" evidence="14">
    <location>
        <begin position="11"/>
        <end position="316"/>
    </location>
</feature>
<dbReference type="EC" id="2.5.1.47" evidence="4 12"/>
<dbReference type="Pfam" id="PF00291">
    <property type="entry name" value="PALP"/>
    <property type="match status" value="1"/>
</dbReference>
<comment type="pathway">
    <text evidence="2">Amino-acid biosynthesis; L-cysteine biosynthesis; L-cysteine from L-serine: step 2/2.</text>
</comment>
<feature type="modified residue" description="N6-(pyridoxal phosphate)lysine" evidence="11">
    <location>
        <position position="66"/>
    </location>
</feature>
<keyword evidence="6 12" id="KW-0808">Transferase</keyword>
<dbReference type="GO" id="GO:0004124">
    <property type="term" value="F:cysteine synthase activity"/>
    <property type="evidence" value="ECO:0007669"/>
    <property type="project" value="UniProtKB-UniRule"/>
</dbReference>
<feature type="binding site" evidence="10">
    <location>
        <position position="97"/>
    </location>
    <ligand>
        <name>pyridoxal 5'-phosphate</name>
        <dbReference type="ChEBI" id="CHEBI:597326"/>
    </ligand>
</feature>
<dbReference type="FunFam" id="3.40.50.1100:FF:000003">
    <property type="entry name" value="Cystathionine beta-synthase"/>
    <property type="match status" value="1"/>
</dbReference>
<evidence type="ECO:0000256" key="1">
    <source>
        <dbReference type="ARBA" id="ARBA00001933"/>
    </source>
</evidence>
<dbReference type="InterPro" id="IPR005856">
    <property type="entry name" value="Cys_synth"/>
</dbReference>
<comment type="cofactor">
    <cofactor evidence="1 10 12">
        <name>pyridoxal 5'-phosphate</name>
        <dbReference type="ChEBI" id="CHEBI:597326"/>
    </cofactor>
</comment>
<dbReference type="OrthoDB" id="9815130at2"/>
<evidence type="ECO:0000256" key="9">
    <source>
        <dbReference type="ARBA" id="ARBA00047931"/>
    </source>
</evidence>
<dbReference type="InterPro" id="IPR036052">
    <property type="entry name" value="TrpB-like_PALP_sf"/>
</dbReference>
<evidence type="ECO:0000256" key="2">
    <source>
        <dbReference type="ARBA" id="ARBA00004962"/>
    </source>
</evidence>
<comment type="caution">
    <text evidence="15">The sequence shown here is derived from an EMBL/GenBank/DDBJ whole genome shotgun (WGS) entry which is preliminary data.</text>
</comment>
<keyword evidence="5 12" id="KW-0028">Amino-acid biosynthesis</keyword>
<evidence type="ECO:0000256" key="7">
    <source>
        <dbReference type="ARBA" id="ARBA00022898"/>
    </source>
</evidence>
<gene>
    <name evidence="15" type="primary">cysK_2</name>
    <name evidence="15" type="ORF">ENSA7_51780</name>
</gene>
<dbReference type="PANTHER" id="PTHR10314">
    <property type="entry name" value="CYSTATHIONINE BETA-SYNTHASE"/>
    <property type="match status" value="1"/>
</dbReference>
<proteinExistence type="inferred from homology"/>
<dbReference type="InterPro" id="IPR050214">
    <property type="entry name" value="Cys_Synth/Cystath_Beta-Synth"/>
</dbReference>
<feature type="binding site" evidence="10">
    <location>
        <position position="289"/>
    </location>
    <ligand>
        <name>pyridoxal 5'-phosphate</name>
        <dbReference type="ChEBI" id="CHEBI:597326"/>
    </ligand>
</feature>
<feature type="region of interest" description="Disordered" evidence="13">
    <location>
        <begin position="26"/>
        <end position="48"/>
    </location>
</feature>
<keyword evidence="7 10" id="KW-0663">Pyridoxal phosphate</keyword>
<dbReference type="UniPathway" id="UPA00136">
    <property type="reaction ID" value="UER00200"/>
</dbReference>
<organism evidence="15 16">
    <name type="scientific">Enhygromyxa salina</name>
    <dbReference type="NCBI Taxonomy" id="215803"/>
    <lineage>
        <taxon>Bacteria</taxon>
        <taxon>Pseudomonadati</taxon>
        <taxon>Myxococcota</taxon>
        <taxon>Polyangia</taxon>
        <taxon>Nannocystales</taxon>
        <taxon>Nannocystaceae</taxon>
        <taxon>Enhygromyxa</taxon>
    </lineage>
</organism>
<evidence type="ECO:0000259" key="14">
    <source>
        <dbReference type="Pfam" id="PF00291"/>
    </source>
</evidence>
<keyword evidence="8 12" id="KW-0198">Cysteine biosynthesis</keyword>
<dbReference type="AlphaFoldDB" id="A0A2S9YG11"/>
<evidence type="ECO:0000256" key="11">
    <source>
        <dbReference type="PIRSR" id="PIRSR605856-51"/>
    </source>
</evidence>
<dbReference type="RefSeq" id="WP_106092071.1">
    <property type="nucleotide sequence ID" value="NZ_PVNL01000105.1"/>
</dbReference>
<evidence type="ECO:0000256" key="4">
    <source>
        <dbReference type="ARBA" id="ARBA00012681"/>
    </source>
</evidence>
<accession>A0A2S9YG11</accession>
<comment type="catalytic activity">
    <reaction evidence="9 12">
        <text>O-acetyl-L-serine + hydrogen sulfide = L-cysteine + acetate</text>
        <dbReference type="Rhea" id="RHEA:14829"/>
        <dbReference type="ChEBI" id="CHEBI:29919"/>
        <dbReference type="ChEBI" id="CHEBI:30089"/>
        <dbReference type="ChEBI" id="CHEBI:35235"/>
        <dbReference type="ChEBI" id="CHEBI:58340"/>
        <dbReference type="EC" id="2.5.1.47"/>
    </reaction>
</comment>
<sequence>MQRPTLVENILGLIGNTPLVRINRLTEHPDHGEGHGKGHGEGHGEPDRAATVWGKCEMMNPGGSVKDRIALAMIEAAERDGLIYPGKSTLVEPTSGNTGIGLALVSAVKGYRLILTMPESMSLERRNLLKAYGAEIVLTPEDRTMEGAVSLAQELCSAPDHVMLQQFQNPANPLIHKLTTGPEIIEQMDGLSIDGFVAGVGTGGTVTGVGLALRAHNPHVQIVAVEPDNSAVLSGDDPGPHKIQGIGAGFVPDVLDTTIYNRVARVRDDDAYRMRQRLAHEEGLLVGISAGAAMVAALELARELGPGKNVVTVLCDTGERYFSLDAFFTPEGDRR</sequence>
<dbReference type="SUPFAM" id="SSF53686">
    <property type="entry name" value="Tryptophan synthase beta subunit-like PLP-dependent enzymes"/>
    <property type="match status" value="1"/>
</dbReference>
<dbReference type="InterPro" id="IPR001926">
    <property type="entry name" value="TrpB-like_PALP"/>
</dbReference>
<dbReference type="EMBL" id="PVNL01000105">
    <property type="protein sequence ID" value="PRQ03981.1"/>
    <property type="molecule type" value="Genomic_DNA"/>
</dbReference>